<dbReference type="AlphaFoldDB" id="A0A2K1IY81"/>
<dbReference type="PaxDb" id="3218-PP1S20_370V6.2"/>
<evidence type="ECO:0000256" key="6">
    <source>
        <dbReference type="ARBA" id="ARBA00023203"/>
    </source>
</evidence>
<gene>
    <name evidence="15" type="primary">LOC112296071</name>
    <name evidence="14" type="ORF">PHYPA_024056</name>
</gene>
<feature type="repeat" description="WD" evidence="13">
    <location>
        <begin position="53"/>
        <end position="94"/>
    </location>
</feature>
<dbReference type="Gramene" id="Pp3c19_12930V3.8">
    <property type="protein sequence ID" value="Pp3c19_12930V3.8"/>
    <property type="gene ID" value="Pp3c19_12930"/>
</dbReference>
<dbReference type="Proteomes" id="UP000006727">
    <property type="component" value="Chromosome 19"/>
</dbReference>
<dbReference type="GO" id="GO:0034314">
    <property type="term" value="P:Arp2/3 complex-mediated actin nucleation"/>
    <property type="evidence" value="ECO:0000318"/>
    <property type="project" value="GO_Central"/>
</dbReference>
<keyword evidence="4 13" id="KW-0853">WD repeat</keyword>
<evidence type="ECO:0000256" key="11">
    <source>
        <dbReference type="ARBA" id="ARBA00065908"/>
    </source>
</evidence>
<dbReference type="EnsemblPlants" id="Pp3c19_12930V3.1">
    <property type="protein sequence ID" value="Pp3c19_12930V3.1"/>
    <property type="gene ID" value="Pp3c19_12930"/>
</dbReference>
<reference evidence="14 16" key="1">
    <citation type="journal article" date="2008" name="Science">
        <title>The Physcomitrella genome reveals evolutionary insights into the conquest of land by plants.</title>
        <authorList>
            <person name="Rensing S."/>
            <person name="Lang D."/>
            <person name="Zimmer A."/>
            <person name="Terry A."/>
            <person name="Salamov A."/>
            <person name="Shapiro H."/>
            <person name="Nishiyama T."/>
            <person name="Perroud P.-F."/>
            <person name="Lindquist E."/>
            <person name="Kamisugi Y."/>
            <person name="Tanahashi T."/>
            <person name="Sakakibara K."/>
            <person name="Fujita T."/>
            <person name="Oishi K."/>
            <person name="Shin-I T."/>
            <person name="Kuroki Y."/>
            <person name="Toyoda A."/>
            <person name="Suzuki Y."/>
            <person name="Hashimoto A."/>
            <person name="Yamaguchi K."/>
            <person name="Sugano A."/>
            <person name="Kohara Y."/>
            <person name="Fujiyama A."/>
            <person name="Anterola A."/>
            <person name="Aoki S."/>
            <person name="Ashton N."/>
            <person name="Barbazuk W.B."/>
            <person name="Barker E."/>
            <person name="Bennetzen J."/>
            <person name="Bezanilla M."/>
            <person name="Blankenship R."/>
            <person name="Cho S.H."/>
            <person name="Dutcher S."/>
            <person name="Estelle M."/>
            <person name="Fawcett J.A."/>
            <person name="Gundlach H."/>
            <person name="Hanada K."/>
            <person name="Heyl A."/>
            <person name="Hicks K.A."/>
            <person name="Hugh J."/>
            <person name="Lohr M."/>
            <person name="Mayer K."/>
            <person name="Melkozernov A."/>
            <person name="Murata T."/>
            <person name="Nelson D."/>
            <person name="Pils B."/>
            <person name="Prigge M."/>
            <person name="Reiss B."/>
            <person name="Renner T."/>
            <person name="Rombauts S."/>
            <person name="Rushton P."/>
            <person name="Sanderfoot A."/>
            <person name="Schween G."/>
            <person name="Shiu S.-H."/>
            <person name="Stueber K."/>
            <person name="Theodoulou F.L."/>
            <person name="Tu H."/>
            <person name="Van de Peer Y."/>
            <person name="Verrier P.J."/>
            <person name="Waters E."/>
            <person name="Wood A."/>
            <person name="Yang L."/>
            <person name="Cove D."/>
            <person name="Cuming A."/>
            <person name="Hasebe M."/>
            <person name="Lucas S."/>
            <person name="Mishler D.B."/>
            <person name="Reski R."/>
            <person name="Grigoriev I."/>
            <person name="Quatrano R.S."/>
            <person name="Boore J.L."/>
        </authorList>
    </citation>
    <scope>NUCLEOTIDE SEQUENCE [LARGE SCALE GENOMIC DNA]</scope>
    <source>
        <strain evidence="15 16">cv. Gransden 2004</strain>
    </source>
</reference>
<dbReference type="Gramene" id="Pp3c19_12930V3.1">
    <property type="protein sequence ID" value="Pp3c19_12930V3.1"/>
    <property type="gene ID" value="Pp3c19_12930"/>
</dbReference>
<dbReference type="OMA" id="IWDVKVT"/>
<keyword evidence="5" id="KW-0677">Repeat</keyword>
<dbReference type="Pfam" id="PF00400">
    <property type="entry name" value="WD40"/>
    <property type="match status" value="2"/>
</dbReference>
<evidence type="ECO:0000313" key="16">
    <source>
        <dbReference type="Proteomes" id="UP000006727"/>
    </source>
</evidence>
<keyword evidence="6" id="KW-0009">Actin-binding</keyword>
<dbReference type="Gene3D" id="2.130.10.10">
    <property type="entry name" value="YVTN repeat-like/Quinoprotein amine dehydrogenase"/>
    <property type="match status" value="1"/>
</dbReference>
<dbReference type="OrthoDB" id="406844at2759"/>
<dbReference type="RefSeq" id="XP_024403972.1">
    <property type="nucleotide sequence ID" value="XM_024548204.2"/>
</dbReference>
<dbReference type="InterPro" id="IPR001680">
    <property type="entry name" value="WD40_rpt"/>
</dbReference>
<dbReference type="SUPFAM" id="SSF50978">
    <property type="entry name" value="WD40 repeat-like"/>
    <property type="match status" value="1"/>
</dbReference>
<comment type="subcellular location">
    <subcellularLocation>
        <location evidence="1">Cytoplasm</location>
        <location evidence="1">Cytoskeleton</location>
    </subcellularLocation>
</comment>
<organism evidence="14">
    <name type="scientific">Physcomitrium patens</name>
    <name type="common">Spreading-leaved earth moss</name>
    <name type="synonym">Physcomitrella patens</name>
    <dbReference type="NCBI Taxonomy" id="3218"/>
    <lineage>
        <taxon>Eukaryota</taxon>
        <taxon>Viridiplantae</taxon>
        <taxon>Streptophyta</taxon>
        <taxon>Embryophyta</taxon>
        <taxon>Bryophyta</taxon>
        <taxon>Bryophytina</taxon>
        <taxon>Bryopsida</taxon>
        <taxon>Funariidae</taxon>
        <taxon>Funariales</taxon>
        <taxon>Funariaceae</taxon>
        <taxon>Physcomitrium</taxon>
    </lineage>
</organism>
<dbReference type="EnsemblPlants" id="Pp3c19_12930V3.6">
    <property type="protein sequence ID" value="Pp3c19_12930V3.6"/>
    <property type="gene ID" value="Pp3c19_12930"/>
</dbReference>
<dbReference type="Gramene" id="Pp3c19_12930V3.2">
    <property type="protein sequence ID" value="Pp3c19_12930V3.2"/>
    <property type="gene ID" value="Pp3c19_12930"/>
</dbReference>
<dbReference type="InterPro" id="IPR017383">
    <property type="entry name" value="ARPC1"/>
</dbReference>
<evidence type="ECO:0000256" key="9">
    <source>
        <dbReference type="ARBA" id="ARBA00041789"/>
    </source>
</evidence>
<dbReference type="GO" id="GO:0051015">
    <property type="term" value="F:actin filament binding"/>
    <property type="evidence" value="ECO:0000318"/>
    <property type="project" value="GO_Central"/>
</dbReference>
<dbReference type="FunCoup" id="A0A2K1IY81">
    <property type="interactions" value="4052"/>
</dbReference>
<protein>
    <recommendedName>
        <fullName evidence="12">Actin-related protein C1</fullName>
    </recommendedName>
    <alternativeName>
        <fullName evidence="8">Arp2/3 complex 41 kDa subunit</fullName>
    </alternativeName>
    <alternativeName>
        <fullName evidence="9">p41-ARC</fullName>
    </alternativeName>
</protein>
<dbReference type="EnsemblPlants" id="Pp3c19_12930V3.2">
    <property type="protein sequence ID" value="Pp3c19_12930V3.2"/>
    <property type="gene ID" value="Pp3c19_12930"/>
</dbReference>
<comment type="subunit">
    <text evidence="11">Component of the Arp2/3 complex composed of ARP2, ARP3, ARPC1/p41-ARC, ARPC2/p34-ARC, ARPC3/p21-ARC, ARPC4/p20-ARC and ARPC5/p16-ARC.</text>
</comment>
<dbReference type="KEGG" id="ppp:112296071"/>
<reference evidence="14 16" key="2">
    <citation type="journal article" date="2018" name="Plant J.">
        <title>The Physcomitrella patens chromosome-scale assembly reveals moss genome structure and evolution.</title>
        <authorList>
            <person name="Lang D."/>
            <person name="Ullrich K.K."/>
            <person name="Murat F."/>
            <person name="Fuchs J."/>
            <person name="Jenkins J."/>
            <person name="Haas F.B."/>
            <person name="Piednoel M."/>
            <person name="Gundlach H."/>
            <person name="Van Bel M."/>
            <person name="Meyberg R."/>
            <person name="Vives C."/>
            <person name="Morata J."/>
            <person name="Symeonidi A."/>
            <person name="Hiss M."/>
            <person name="Muchero W."/>
            <person name="Kamisugi Y."/>
            <person name="Saleh O."/>
            <person name="Blanc G."/>
            <person name="Decker E.L."/>
            <person name="van Gessel N."/>
            <person name="Grimwood J."/>
            <person name="Hayes R.D."/>
            <person name="Graham S.W."/>
            <person name="Gunter L.E."/>
            <person name="McDaniel S.F."/>
            <person name="Hoernstein S.N.W."/>
            <person name="Larsson A."/>
            <person name="Li F.W."/>
            <person name="Perroud P.F."/>
            <person name="Phillips J."/>
            <person name="Ranjan P."/>
            <person name="Rokshar D.S."/>
            <person name="Rothfels C.J."/>
            <person name="Schneider L."/>
            <person name="Shu S."/>
            <person name="Stevenson D.W."/>
            <person name="Thummler F."/>
            <person name="Tillich M."/>
            <person name="Villarreal Aguilar J.C."/>
            <person name="Widiez T."/>
            <person name="Wong G.K."/>
            <person name="Wymore A."/>
            <person name="Zhang Y."/>
            <person name="Zimmer A.D."/>
            <person name="Quatrano R.S."/>
            <person name="Mayer K.F.X."/>
            <person name="Goodstein D."/>
            <person name="Casacuberta J.M."/>
            <person name="Vandepoele K."/>
            <person name="Reski R."/>
            <person name="Cuming A.C."/>
            <person name="Tuskan G.A."/>
            <person name="Maumus F."/>
            <person name="Salse J."/>
            <person name="Schmutz J."/>
            <person name="Rensing S.A."/>
        </authorList>
    </citation>
    <scope>NUCLEOTIDE SEQUENCE [LARGE SCALE GENOMIC DNA]</scope>
    <source>
        <strain evidence="15 16">cv. Gransden 2004</strain>
    </source>
</reference>
<dbReference type="STRING" id="3218.A0A2K1IY81"/>
<evidence type="ECO:0000256" key="8">
    <source>
        <dbReference type="ARBA" id="ARBA00041244"/>
    </source>
</evidence>
<dbReference type="RefSeq" id="XP_024403974.1">
    <property type="nucleotide sequence ID" value="XM_024548206.2"/>
</dbReference>
<dbReference type="PROSITE" id="PS50082">
    <property type="entry name" value="WD_REPEATS_2"/>
    <property type="match status" value="2"/>
</dbReference>
<dbReference type="PANTHER" id="PTHR10709">
    <property type="entry name" value="ACTIN-RELATED PROTEIN 2/3 COMPLEX SUBUNIT 1"/>
    <property type="match status" value="1"/>
</dbReference>
<dbReference type="SMART" id="SM00320">
    <property type="entry name" value="WD40"/>
    <property type="match status" value="5"/>
</dbReference>
<keyword evidence="7" id="KW-0206">Cytoskeleton</keyword>
<dbReference type="FunFam" id="2.130.10.10:FF:000331">
    <property type="entry name" value="Actin-related protein 2/3 complex subunit"/>
    <property type="match status" value="1"/>
</dbReference>
<evidence type="ECO:0000256" key="10">
    <source>
        <dbReference type="ARBA" id="ARBA00059196"/>
    </source>
</evidence>
<name>A0A2K1IY81_PHYPA</name>
<keyword evidence="3" id="KW-0963">Cytoplasm</keyword>
<evidence type="ECO:0000256" key="1">
    <source>
        <dbReference type="ARBA" id="ARBA00004245"/>
    </source>
</evidence>
<reference evidence="15" key="3">
    <citation type="submission" date="2020-12" db="UniProtKB">
        <authorList>
            <consortium name="EnsemblPlants"/>
        </authorList>
    </citation>
    <scope>IDENTIFICATION</scope>
</reference>
<evidence type="ECO:0000256" key="13">
    <source>
        <dbReference type="PROSITE-ProRule" id="PRU00221"/>
    </source>
</evidence>
<proteinExistence type="inferred from homology"/>
<evidence type="ECO:0000256" key="2">
    <source>
        <dbReference type="ARBA" id="ARBA00006260"/>
    </source>
</evidence>
<dbReference type="GeneID" id="112296071"/>
<evidence type="ECO:0000256" key="7">
    <source>
        <dbReference type="ARBA" id="ARBA00023212"/>
    </source>
</evidence>
<evidence type="ECO:0000256" key="4">
    <source>
        <dbReference type="ARBA" id="ARBA00022574"/>
    </source>
</evidence>
<feature type="repeat" description="WD" evidence="13">
    <location>
        <begin position="143"/>
        <end position="175"/>
    </location>
</feature>
<dbReference type="Gramene" id="Pp3c19_12930V3.6">
    <property type="protein sequence ID" value="Pp3c19_12930V3.6"/>
    <property type="gene ID" value="Pp3c19_12930"/>
</dbReference>
<dbReference type="EnsemblPlants" id="Pp3c19_12930V3.8">
    <property type="protein sequence ID" value="Pp3c19_12930V3.8"/>
    <property type="gene ID" value="Pp3c19_12930"/>
</dbReference>
<dbReference type="EMBL" id="ABEU02000019">
    <property type="protein sequence ID" value="PNR34239.1"/>
    <property type="molecule type" value="Genomic_DNA"/>
</dbReference>
<evidence type="ECO:0000313" key="14">
    <source>
        <dbReference type="EMBL" id="PNR34239.1"/>
    </source>
</evidence>
<dbReference type="PANTHER" id="PTHR10709:SF2">
    <property type="entry name" value="ACTIN-RELATED PROTEIN 2_3 COMPLEX SUBUNIT"/>
    <property type="match status" value="1"/>
</dbReference>
<dbReference type="InterPro" id="IPR036322">
    <property type="entry name" value="WD40_repeat_dom_sf"/>
</dbReference>
<evidence type="ECO:0000256" key="12">
    <source>
        <dbReference type="ARBA" id="ARBA00080867"/>
    </source>
</evidence>
<evidence type="ECO:0000313" key="15">
    <source>
        <dbReference type="EnsemblPlants" id="Pp3c19_12930V3.1"/>
    </source>
</evidence>
<comment type="similarity">
    <text evidence="2">Belongs to the WD repeat ARPC1 family.</text>
</comment>
<evidence type="ECO:0000256" key="3">
    <source>
        <dbReference type="ARBA" id="ARBA00022490"/>
    </source>
</evidence>
<dbReference type="PROSITE" id="PS50294">
    <property type="entry name" value="WD_REPEATS_REGION"/>
    <property type="match status" value="1"/>
</dbReference>
<sequence>MAAGGVHQLAQCITCHAWNADMSMVAICPNNSEVHIYKASASPEAVWERVYVLEKHEQLVTGIDWAPKSNRIVTCSHDRNSYVWSLEDGEWQPTLVILRLNRAATSVEWGPQENKFAVGSSAKTVCVCYYEEDNNWWVSKLIRKKHHSTITSVSWHPNNVLLATTSTDSKCRIFSAFIKGVDARKDGTTAFGDVKFGEELIQLDLACGWAFGVHWSPSGNSLAYVGHDSTIHFVTDVGPTPSARSISLRHLPLRDILFLSETRLVAGGFDCNPMLFASDKTGVWEFIAFLDEVKPPAEAKSDTLFAAAKGKFKWLGSELSEENAPTTTHENCITMIRSLVPFSERNSEKSIEVFSTSGLDGRIVIWDLNNSNKGWSKQWIPPVEEAKKVLERLKSCIKPEAVEEAVEKLKSSVLPQAEEAKKTLVRLKSSVIEYVEQVPQSSELHD</sequence>
<comment type="function">
    <text evidence="10">Functions as a component of the Arp2/3 complex which is involved in regulation of actin polymerization and together with an activating nucleation-promoting factor (NPF) mediates the formation of branched actin networks. Arp2/3 complex plays a critical role in the control of cell morphogenesis via the modulation of cell polarity development.</text>
</comment>
<evidence type="ECO:0000256" key="5">
    <source>
        <dbReference type="ARBA" id="ARBA00022737"/>
    </source>
</evidence>
<keyword evidence="16" id="KW-1185">Reference proteome</keyword>
<accession>A0A2K1IY81</accession>
<dbReference type="InterPro" id="IPR015943">
    <property type="entry name" value="WD40/YVTN_repeat-like_dom_sf"/>
</dbReference>
<dbReference type="GO" id="GO:0005885">
    <property type="term" value="C:Arp2/3 protein complex"/>
    <property type="evidence" value="ECO:0000318"/>
    <property type="project" value="GO_Central"/>
</dbReference>